<dbReference type="InterPro" id="IPR011701">
    <property type="entry name" value="MFS"/>
</dbReference>
<evidence type="ECO:0000256" key="5">
    <source>
        <dbReference type="ARBA" id="ARBA00023136"/>
    </source>
</evidence>
<keyword evidence="2" id="KW-0813">Transport</keyword>
<feature type="transmembrane region" description="Helical" evidence="6">
    <location>
        <begin position="426"/>
        <end position="445"/>
    </location>
</feature>
<dbReference type="GO" id="GO:0022857">
    <property type="term" value="F:transmembrane transporter activity"/>
    <property type="evidence" value="ECO:0007669"/>
    <property type="project" value="InterPro"/>
</dbReference>
<evidence type="ECO:0000256" key="3">
    <source>
        <dbReference type="ARBA" id="ARBA00022692"/>
    </source>
</evidence>
<comment type="caution">
    <text evidence="8">The sequence shown here is derived from an EMBL/GenBank/DDBJ whole genome shotgun (WGS) entry which is preliminary data.</text>
</comment>
<keyword evidence="3 6" id="KW-0812">Transmembrane</keyword>
<evidence type="ECO:0000256" key="1">
    <source>
        <dbReference type="ARBA" id="ARBA00004141"/>
    </source>
</evidence>
<feature type="transmembrane region" description="Helical" evidence="6">
    <location>
        <begin position="385"/>
        <end position="406"/>
    </location>
</feature>
<evidence type="ECO:0000256" key="4">
    <source>
        <dbReference type="ARBA" id="ARBA00022989"/>
    </source>
</evidence>
<feature type="transmembrane region" description="Helical" evidence="6">
    <location>
        <begin position="318"/>
        <end position="336"/>
    </location>
</feature>
<evidence type="ECO:0000259" key="7">
    <source>
        <dbReference type="PROSITE" id="PS50850"/>
    </source>
</evidence>
<feature type="transmembrane region" description="Helical" evidence="6">
    <location>
        <begin position="188"/>
        <end position="206"/>
    </location>
</feature>
<dbReference type="GO" id="GO:0005886">
    <property type="term" value="C:plasma membrane"/>
    <property type="evidence" value="ECO:0007669"/>
    <property type="project" value="TreeGrafter"/>
</dbReference>
<keyword evidence="9" id="KW-1185">Reference proteome</keyword>
<name>A0A395NKP0_TRIAR</name>
<feature type="transmembrane region" description="Helical" evidence="6">
    <location>
        <begin position="586"/>
        <end position="607"/>
    </location>
</feature>
<feature type="transmembrane region" description="Helical" evidence="6">
    <location>
        <begin position="119"/>
        <end position="146"/>
    </location>
</feature>
<dbReference type="AlphaFoldDB" id="A0A395NKP0"/>
<keyword evidence="5 6" id="KW-0472">Membrane</keyword>
<dbReference type="PRINTS" id="PR01035">
    <property type="entry name" value="TCRTETA"/>
</dbReference>
<evidence type="ECO:0000313" key="8">
    <source>
        <dbReference type="EMBL" id="RFU76461.1"/>
    </source>
</evidence>
<feature type="transmembrane region" description="Helical" evidence="6">
    <location>
        <begin position="348"/>
        <end position="365"/>
    </location>
</feature>
<feature type="transmembrane region" description="Helical" evidence="6">
    <location>
        <begin position="478"/>
        <end position="500"/>
    </location>
</feature>
<dbReference type="Gene3D" id="1.20.1250.20">
    <property type="entry name" value="MFS general substrate transporter like domains"/>
    <property type="match status" value="1"/>
</dbReference>
<organism evidence="8 9">
    <name type="scientific">Trichoderma arundinaceum</name>
    <dbReference type="NCBI Taxonomy" id="490622"/>
    <lineage>
        <taxon>Eukaryota</taxon>
        <taxon>Fungi</taxon>
        <taxon>Dikarya</taxon>
        <taxon>Ascomycota</taxon>
        <taxon>Pezizomycotina</taxon>
        <taxon>Sordariomycetes</taxon>
        <taxon>Hypocreomycetidae</taxon>
        <taxon>Hypocreales</taxon>
        <taxon>Hypocreaceae</taxon>
        <taxon>Trichoderma</taxon>
    </lineage>
</organism>
<proteinExistence type="predicted"/>
<dbReference type="FunFam" id="1.20.1720.10:FF:000012">
    <property type="entry name" value="MFS toxin efflux pump (AflT)"/>
    <property type="match status" value="1"/>
</dbReference>
<dbReference type="InterPro" id="IPR020846">
    <property type="entry name" value="MFS_dom"/>
</dbReference>
<feature type="transmembrane region" description="Helical" evidence="6">
    <location>
        <begin position="452"/>
        <end position="472"/>
    </location>
</feature>
<feature type="domain" description="Major facilitator superfamily (MFS) profile" evidence="7">
    <location>
        <begin position="122"/>
        <end position="610"/>
    </location>
</feature>
<feature type="transmembrane region" description="Helical" evidence="6">
    <location>
        <begin position="248"/>
        <end position="267"/>
    </location>
</feature>
<feature type="transmembrane region" description="Helical" evidence="6">
    <location>
        <begin position="279"/>
        <end position="297"/>
    </location>
</feature>
<dbReference type="InterPro" id="IPR001958">
    <property type="entry name" value="Tet-R_TetA/multi-R_MdtG-like"/>
</dbReference>
<gene>
    <name evidence="8" type="ORF">TARUN_5817</name>
</gene>
<accession>A0A395NKP0</accession>
<dbReference type="Proteomes" id="UP000266272">
    <property type="component" value="Unassembled WGS sequence"/>
</dbReference>
<dbReference type="STRING" id="490622.A0A395NKP0"/>
<dbReference type="SUPFAM" id="SSF103473">
    <property type="entry name" value="MFS general substrate transporter"/>
    <property type="match status" value="2"/>
</dbReference>
<feature type="transmembrane region" description="Helical" evidence="6">
    <location>
        <begin position="212"/>
        <end position="236"/>
    </location>
</feature>
<dbReference type="EMBL" id="PXOA01000351">
    <property type="protein sequence ID" value="RFU76461.1"/>
    <property type="molecule type" value="Genomic_DNA"/>
</dbReference>
<sequence>MKSPAEDFPRTEGRIHQLDDFSFMEFHDLDLFPAVQREGRHPSASRTEELNAPPPIWLANTRAAKSLQNGYRSSQSLRPDAVMGYDFHATSDSEMPLREMNHESKETPEEEEYMSGFKLWLLMLSLIFSIFLIALDMTIVATSIPAITNEFRGLGDQAWYSAIYLMTSGGFQSTWGKMYQYFPLKISFLSAMAIFEIGSLICGVAPSSESFIIGRTIAGIGAAGVSSGAYTICAYISDPQKRAAHTGILGAVFGIGSILGPLLGGVFSEQSTWRWCFYINLPIGVLPIVSTVFFLSIPKAAKPREAPLKEKMLQLDPLGTGILMGAIITYLMAVHYGGQIDPWNSARVIGLLVASVVLFILFAFIERWQDERAMIIPRLFVKRDIGVSLFYTVFQGGALFAMVYYLPLYFQAIRGTDAVISAVHNLPFIIAAMASALGAGIFISNTGLATPVMVAGSAIATLGCGLCHLFDLNTGTGVWIGIQIVVGLGLGCAFQVPIMVGQVSVDVPDIPAVTAMILCFQTVGGAIWVSASQSIFINRMLIAVPHFVPGVDPTQVVSTGAGELREVFGADQIVGVLTAYLTGIRAAYMLSCAVVGMSLLIGVFLPWKRLDTDALKEAGGAAA</sequence>
<dbReference type="InterPro" id="IPR036259">
    <property type="entry name" value="MFS_trans_sf"/>
</dbReference>
<dbReference type="CDD" id="cd17502">
    <property type="entry name" value="MFS_Azr1_MDR_like"/>
    <property type="match status" value="1"/>
</dbReference>
<evidence type="ECO:0000256" key="6">
    <source>
        <dbReference type="SAM" id="Phobius"/>
    </source>
</evidence>
<feature type="transmembrane region" description="Helical" evidence="6">
    <location>
        <begin position="512"/>
        <end position="531"/>
    </location>
</feature>
<dbReference type="PROSITE" id="PS50850">
    <property type="entry name" value="MFS"/>
    <property type="match status" value="1"/>
</dbReference>
<dbReference type="PANTHER" id="PTHR23501">
    <property type="entry name" value="MAJOR FACILITATOR SUPERFAMILY"/>
    <property type="match status" value="1"/>
</dbReference>
<dbReference type="Pfam" id="PF07690">
    <property type="entry name" value="MFS_1"/>
    <property type="match status" value="1"/>
</dbReference>
<evidence type="ECO:0000256" key="2">
    <source>
        <dbReference type="ARBA" id="ARBA00022448"/>
    </source>
</evidence>
<protein>
    <submittedName>
        <fullName evidence="8">Efflux pump antibiotic resistance</fullName>
    </submittedName>
</protein>
<dbReference type="OrthoDB" id="10021397at2759"/>
<evidence type="ECO:0000313" key="9">
    <source>
        <dbReference type="Proteomes" id="UP000266272"/>
    </source>
</evidence>
<reference evidence="8 9" key="1">
    <citation type="journal article" date="2018" name="PLoS Pathog.">
        <title>Evolution of structural diversity of trichothecenes, a family of toxins produced by plant pathogenic and entomopathogenic fungi.</title>
        <authorList>
            <person name="Proctor R.H."/>
            <person name="McCormick S.P."/>
            <person name="Kim H.S."/>
            <person name="Cardoza R.E."/>
            <person name="Stanley A.M."/>
            <person name="Lindo L."/>
            <person name="Kelly A."/>
            <person name="Brown D.W."/>
            <person name="Lee T."/>
            <person name="Vaughan M.M."/>
            <person name="Alexander N.J."/>
            <person name="Busman M."/>
            <person name="Gutierrez S."/>
        </authorList>
    </citation>
    <scope>NUCLEOTIDE SEQUENCE [LARGE SCALE GENOMIC DNA]</scope>
    <source>
        <strain evidence="8 9">IBT 40837</strain>
    </source>
</reference>
<dbReference type="PANTHER" id="PTHR23501:SF177">
    <property type="entry name" value="MAJOR FACILITATOR SUPERFAMILY (MFS) PROFILE DOMAIN-CONTAINING PROTEIN-RELATED"/>
    <property type="match status" value="1"/>
</dbReference>
<comment type="subcellular location">
    <subcellularLocation>
        <location evidence="1">Membrane</location>
        <topology evidence="1">Multi-pass membrane protein</topology>
    </subcellularLocation>
</comment>
<keyword evidence="4 6" id="KW-1133">Transmembrane helix</keyword>